<gene>
    <name evidence="2" type="ORF">SAMN06893096_111121</name>
</gene>
<sequence>MLSSTVEALRRSGSGWIVLDLGGVQAADAAGLRAVRSLETWIAAEGGRVALLDAPPPVD</sequence>
<dbReference type="InterPro" id="IPR036513">
    <property type="entry name" value="STAS_dom_sf"/>
</dbReference>
<keyword evidence="3" id="KW-1185">Reference proteome</keyword>
<dbReference type="InterPro" id="IPR002645">
    <property type="entry name" value="STAS_dom"/>
</dbReference>
<dbReference type="SUPFAM" id="SSF52091">
    <property type="entry name" value="SpoIIaa-like"/>
    <property type="match status" value="1"/>
</dbReference>
<dbReference type="AlphaFoldDB" id="A0A239IS07"/>
<dbReference type="OrthoDB" id="5196102at2"/>
<organism evidence="2 3">
    <name type="scientific">Geodermatophilus pulveris</name>
    <dbReference type="NCBI Taxonomy" id="1564159"/>
    <lineage>
        <taxon>Bacteria</taxon>
        <taxon>Bacillati</taxon>
        <taxon>Actinomycetota</taxon>
        <taxon>Actinomycetes</taxon>
        <taxon>Geodermatophilales</taxon>
        <taxon>Geodermatophilaceae</taxon>
        <taxon>Geodermatophilus</taxon>
    </lineage>
</organism>
<evidence type="ECO:0000313" key="3">
    <source>
        <dbReference type="Proteomes" id="UP000198373"/>
    </source>
</evidence>
<evidence type="ECO:0000313" key="2">
    <source>
        <dbReference type="EMBL" id="SNS96162.1"/>
    </source>
</evidence>
<name>A0A239IS07_9ACTN</name>
<dbReference type="EMBL" id="FZOO01000011">
    <property type="protein sequence ID" value="SNS96162.1"/>
    <property type="molecule type" value="Genomic_DNA"/>
</dbReference>
<accession>A0A239IS07</accession>
<evidence type="ECO:0000259" key="1">
    <source>
        <dbReference type="PROSITE" id="PS50801"/>
    </source>
</evidence>
<proteinExistence type="predicted"/>
<protein>
    <recommendedName>
        <fullName evidence="1">STAS domain-containing protein</fullName>
    </recommendedName>
</protein>
<dbReference type="PROSITE" id="PS50801">
    <property type="entry name" value="STAS"/>
    <property type="match status" value="1"/>
</dbReference>
<dbReference type="Proteomes" id="UP000198373">
    <property type="component" value="Unassembled WGS sequence"/>
</dbReference>
<reference evidence="3" key="1">
    <citation type="submission" date="2017-06" db="EMBL/GenBank/DDBJ databases">
        <authorList>
            <person name="Varghese N."/>
            <person name="Submissions S."/>
        </authorList>
    </citation>
    <scope>NUCLEOTIDE SEQUENCE [LARGE SCALE GENOMIC DNA]</scope>
    <source>
        <strain evidence="3">DSM 46839</strain>
    </source>
</reference>
<dbReference type="Gene3D" id="3.30.750.24">
    <property type="entry name" value="STAS domain"/>
    <property type="match status" value="1"/>
</dbReference>
<feature type="domain" description="STAS" evidence="1">
    <location>
        <begin position="1"/>
        <end position="59"/>
    </location>
</feature>